<evidence type="ECO:0000256" key="2">
    <source>
        <dbReference type="HAMAP-Rule" id="MF_00634"/>
    </source>
</evidence>
<evidence type="ECO:0000256" key="1">
    <source>
        <dbReference type="ARBA" id="ARBA00010364"/>
    </source>
</evidence>
<dbReference type="Proteomes" id="UP000226712">
    <property type="component" value="Unassembled WGS sequence"/>
</dbReference>
<dbReference type="SUPFAM" id="SSF69786">
    <property type="entry name" value="YggU-like"/>
    <property type="match status" value="1"/>
</dbReference>
<comment type="similarity">
    <text evidence="1 2">Belongs to the UPF0235 family.</text>
</comment>
<reference evidence="4" key="1">
    <citation type="submission" date="2017-09" db="EMBL/GenBank/DDBJ databases">
        <title>The Reconstruction of 2,631 Draft Metagenome-Assembled Genomes from the Global Oceans.</title>
        <authorList>
            <person name="Tully B.J."/>
            <person name="Graham E.D."/>
            <person name="Heidelberg J.F."/>
        </authorList>
    </citation>
    <scope>NUCLEOTIDE SEQUENCE [LARGE SCALE GENOMIC DNA]</scope>
</reference>
<dbReference type="SMART" id="SM01152">
    <property type="entry name" value="DUF167"/>
    <property type="match status" value="1"/>
</dbReference>
<protein>
    <recommendedName>
        <fullName evidence="2">UPF0235 protein CL944_02585</fullName>
    </recommendedName>
</protein>
<dbReference type="NCBIfam" id="TIGR00251">
    <property type="entry name" value="DUF167 family protein"/>
    <property type="match status" value="1"/>
</dbReference>
<proteinExistence type="inferred from homology"/>
<evidence type="ECO:0000313" key="4">
    <source>
        <dbReference type="Proteomes" id="UP000226712"/>
    </source>
</evidence>
<dbReference type="AlphaFoldDB" id="A0A2D6LQD8"/>
<evidence type="ECO:0000313" key="3">
    <source>
        <dbReference type="EMBL" id="MAG18334.1"/>
    </source>
</evidence>
<name>A0A2D6LQD8_9ARCH</name>
<comment type="caution">
    <text evidence="3">The sequence shown here is derived from an EMBL/GenBank/DDBJ whole genome shotgun (WGS) entry which is preliminary data.</text>
</comment>
<dbReference type="EMBL" id="NZBD01000015">
    <property type="protein sequence ID" value="MAG18334.1"/>
    <property type="molecule type" value="Genomic_DNA"/>
</dbReference>
<dbReference type="InterPro" id="IPR003746">
    <property type="entry name" value="DUF167"/>
</dbReference>
<dbReference type="HAMAP" id="MF_00634">
    <property type="entry name" value="UPF0235"/>
    <property type="match status" value="1"/>
</dbReference>
<dbReference type="Pfam" id="PF02594">
    <property type="entry name" value="DUF167"/>
    <property type="match status" value="1"/>
</dbReference>
<organism evidence="3 4">
    <name type="scientific">Candidatus Iainarchaeum sp</name>
    <dbReference type="NCBI Taxonomy" id="3101447"/>
    <lineage>
        <taxon>Archaea</taxon>
        <taxon>Candidatus Iainarchaeota</taxon>
        <taxon>Candidatus Iainarchaeia</taxon>
        <taxon>Candidatus Iainarchaeales</taxon>
        <taxon>Candidatus Iainarchaeaceae</taxon>
        <taxon>Candidatus Iainarchaeum</taxon>
    </lineage>
</organism>
<dbReference type="InterPro" id="IPR036591">
    <property type="entry name" value="YggU-like_sf"/>
</dbReference>
<dbReference type="Gene3D" id="3.30.1200.10">
    <property type="entry name" value="YggU-like"/>
    <property type="match status" value="1"/>
</dbReference>
<gene>
    <name evidence="3" type="ORF">CL944_02585</name>
</gene>
<accession>A0A2D6LQD8</accession>
<sequence>MNLKQLKNIELSLEVIPNSKEFRISLNQWTKALRVKVKEKALKGAANKELIQELEKLFQTKIEIKSGEKNRKKKILLKEITQEQLQNTFKL</sequence>